<sequence length="99" mass="12048">MDNDNNVTEEINYPFEKIREKVFNGNIPIKIVIAKEDKLKIPNTIDYEPIYYINIPRCSYLPIYTTEIANYFIKRKIIENENDIWFSYNDIPLKWYYIN</sequence>
<evidence type="ECO:0000313" key="3">
    <source>
        <dbReference type="Proteomes" id="UP000193719"/>
    </source>
</evidence>
<evidence type="ECO:0000313" key="2">
    <source>
        <dbReference type="EMBL" id="ORX55518.1"/>
    </source>
</evidence>
<dbReference type="InterPro" id="IPR042527">
    <property type="entry name" value="Atg5_UblA_dom_sf"/>
</dbReference>
<keyword evidence="3" id="KW-1185">Reference proteome</keyword>
<dbReference type="PANTHER" id="PTHR13040:SF2">
    <property type="entry name" value="AUTOPHAGY PROTEIN 5"/>
    <property type="match status" value="1"/>
</dbReference>
<dbReference type="PANTHER" id="PTHR13040">
    <property type="entry name" value="AUTOPHAGY PROTEIN 5"/>
    <property type="match status" value="1"/>
</dbReference>
<dbReference type="InterPro" id="IPR007239">
    <property type="entry name" value="Atg5"/>
</dbReference>
<dbReference type="GO" id="GO:0005776">
    <property type="term" value="C:autophagosome"/>
    <property type="evidence" value="ECO:0007669"/>
    <property type="project" value="TreeGrafter"/>
</dbReference>
<dbReference type="GO" id="GO:0034727">
    <property type="term" value="P:piecemeal microautophagy of the nucleus"/>
    <property type="evidence" value="ECO:0007669"/>
    <property type="project" value="TreeGrafter"/>
</dbReference>
<dbReference type="EMBL" id="MCFH01000009">
    <property type="protein sequence ID" value="ORX55518.1"/>
    <property type="molecule type" value="Genomic_DNA"/>
</dbReference>
<dbReference type="GO" id="GO:0006995">
    <property type="term" value="P:cellular response to nitrogen starvation"/>
    <property type="evidence" value="ECO:0007669"/>
    <property type="project" value="TreeGrafter"/>
</dbReference>
<accession>A0A1Y1VGI1</accession>
<dbReference type="GO" id="GO:0044233">
    <property type="term" value="C:mitochondria-associated endoplasmic reticulum membrane contact site"/>
    <property type="evidence" value="ECO:0007669"/>
    <property type="project" value="TreeGrafter"/>
</dbReference>
<name>A0A1Y1VGI1_9FUNG</name>
<evidence type="ECO:0000259" key="1">
    <source>
        <dbReference type="Pfam" id="PF20638"/>
    </source>
</evidence>
<organism evidence="2 3">
    <name type="scientific">Piromyces finnis</name>
    <dbReference type="NCBI Taxonomy" id="1754191"/>
    <lineage>
        <taxon>Eukaryota</taxon>
        <taxon>Fungi</taxon>
        <taxon>Fungi incertae sedis</taxon>
        <taxon>Chytridiomycota</taxon>
        <taxon>Chytridiomycota incertae sedis</taxon>
        <taxon>Neocallimastigomycetes</taxon>
        <taxon>Neocallimastigales</taxon>
        <taxon>Neocallimastigaceae</taxon>
        <taxon>Piromyces</taxon>
    </lineage>
</organism>
<dbReference type="GO" id="GO:0000422">
    <property type="term" value="P:autophagy of mitochondrion"/>
    <property type="evidence" value="ECO:0007669"/>
    <property type="project" value="TreeGrafter"/>
</dbReference>
<proteinExistence type="predicted"/>
<protein>
    <recommendedName>
        <fullName evidence="1">Autophagy protein ATG5 UblA domain-containing protein</fullName>
    </recommendedName>
</protein>
<dbReference type="GO" id="GO:0034045">
    <property type="term" value="C:phagophore assembly site membrane"/>
    <property type="evidence" value="ECO:0007669"/>
    <property type="project" value="TreeGrafter"/>
</dbReference>
<dbReference type="InterPro" id="IPR048939">
    <property type="entry name" value="ATG5_UblA"/>
</dbReference>
<reference evidence="2 3" key="1">
    <citation type="submission" date="2016-08" db="EMBL/GenBank/DDBJ databases">
        <title>Genomes of anaerobic fungi encode conserved fungal cellulosomes for biomass hydrolysis.</title>
        <authorList>
            <consortium name="DOE Joint Genome Institute"/>
            <person name="Haitjema C.H."/>
            <person name="Gilmore S.P."/>
            <person name="Henske J.K."/>
            <person name="Solomon K.V."/>
            <person name="De Groot R."/>
            <person name="Kuo A."/>
            <person name="Mondo S.J."/>
            <person name="Salamov A.A."/>
            <person name="Labutti K."/>
            <person name="Zhao Z."/>
            <person name="Chiniquy J."/>
            <person name="Barry K."/>
            <person name="Brewer H.M."/>
            <person name="Purvine S.O."/>
            <person name="Wright A.T."/>
            <person name="Boxma B."/>
            <person name="Van Alen T."/>
            <person name="Hackstein J.H."/>
            <person name="Baker S.E."/>
            <person name="Grigoriev I.V."/>
            <person name="O'Malley M.A."/>
        </authorList>
    </citation>
    <scope>NUCLEOTIDE SEQUENCE [LARGE SCALE GENOMIC DNA]</scope>
    <source>
        <strain evidence="3">finn</strain>
    </source>
</reference>
<dbReference type="AlphaFoldDB" id="A0A1Y1VGI1"/>
<gene>
    <name evidence="2" type="ORF">BCR36DRAFT_187958</name>
</gene>
<dbReference type="Pfam" id="PF20638">
    <property type="entry name" value="ATG5_UblA"/>
    <property type="match status" value="1"/>
</dbReference>
<dbReference type="STRING" id="1754191.A0A1Y1VGI1"/>
<comment type="caution">
    <text evidence="2">The sequence shown here is derived from an EMBL/GenBank/DDBJ whole genome shotgun (WGS) entry which is preliminary data.</text>
</comment>
<feature type="domain" description="Autophagy protein ATG5 UblA" evidence="1">
    <location>
        <begin position="22"/>
        <end position="97"/>
    </location>
</feature>
<dbReference type="GO" id="GO:0034274">
    <property type="term" value="C:Atg12-Atg5-Atg16 complex"/>
    <property type="evidence" value="ECO:0007669"/>
    <property type="project" value="TreeGrafter"/>
</dbReference>
<dbReference type="GO" id="GO:0019776">
    <property type="term" value="F:Atg8-family ligase activity"/>
    <property type="evidence" value="ECO:0007669"/>
    <property type="project" value="TreeGrafter"/>
</dbReference>
<dbReference type="Proteomes" id="UP000193719">
    <property type="component" value="Unassembled WGS sequence"/>
</dbReference>
<dbReference type="OrthoDB" id="272162at2759"/>
<dbReference type="GO" id="GO:0061908">
    <property type="term" value="C:phagophore"/>
    <property type="evidence" value="ECO:0007669"/>
    <property type="project" value="TreeGrafter"/>
</dbReference>
<reference evidence="2 3" key="2">
    <citation type="submission" date="2016-08" db="EMBL/GenBank/DDBJ databases">
        <title>Pervasive Adenine N6-methylation of Active Genes in Fungi.</title>
        <authorList>
            <consortium name="DOE Joint Genome Institute"/>
            <person name="Mondo S.J."/>
            <person name="Dannebaum R.O."/>
            <person name="Kuo R.C."/>
            <person name="Labutti K."/>
            <person name="Haridas S."/>
            <person name="Kuo A."/>
            <person name="Salamov A."/>
            <person name="Ahrendt S.R."/>
            <person name="Lipzen A."/>
            <person name="Sullivan W."/>
            <person name="Andreopoulos W.B."/>
            <person name="Clum A."/>
            <person name="Lindquist E."/>
            <person name="Daum C."/>
            <person name="Ramamoorthy G.K."/>
            <person name="Gryganskyi A."/>
            <person name="Culley D."/>
            <person name="Magnuson J.K."/>
            <person name="James T.Y."/>
            <person name="O'Malley M.A."/>
            <person name="Stajich J.E."/>
            <person name="Spatafora J.W."/>
            <person name="Visel A."/>
            <person name="Grigoriev I.V."/>
        </authorList>
    </citation>
    <scope>NUCLEOTIDE SEQUENCE [LARGE SCALE GENOMIC DNA]</scope>
    <source>
        <strain evidence="3">finn</strain>
    </source>
</reference>
<dbReference type="Gene3D" id="3.10.20.620">
    <property type="match status" value="1"/>
</dbReference>